<keyword evidence="2" id="KW-1185">Reference proteome</keyword>
<dbReference type="GO" id="GO:0071897">
    <property type="term" value="P:DNA biosynthetic process"/>
    <property type="evidence" value="ECO:0007669"/>
    <property type="project" value="UniProtKB-ARBA"/>
</dbReference>
<organism evidence="1 2">
    <name type="scientific">Euphydryas editha</name>
    <name type="common">Edith's checkerspot</name>
    <dbReference type="NCBI Taxonomy" id="104508"/>
    <lineage>
        <taxon>Eukaryota</taxon>
        <taxon>Metazoa</taxon>
        <taxon>Ecdysozoa</taxon>
        <taxon>Arthropoda</taxon>
        <taxon>Hexapoda</taxon>
        <taxon>Insecta</taxon>
        <taxon>Pterygota</taxon>
        <taxon>Neoptera</taxon>
        <taxon>Endopterygota</taxon>
        <taxon>Lepidoptera</taxon>
        <taxon>Glossata</taxon>
        <taxon>Ditrysia</taxon>
        <taxon>Papilionoidea</taxon>
        <taxon>Nymphalidae</taxon>
        <taxon>Nymphalinae</taxon>
        <taxon>Euphydryas</taxon>
    </lineage>
</organism>
<dbReference type="Gene3D" id="3.30.70.270">
    <property type="match status" value="1"/>
</dbReference>
<reference evidence="1" key="1">
    <citation type="submission" date="2022-03" db="EMBL/GenBank/DDBJ databases">
        <authorList>
            <person name="Tunstrom K."/>
        </authorList>
    </citation>
    <scope>NUCLEOTIDE SEQUENCE</scope>
</reference>
<name>A0AAU9TG04_EUPED</name>
<dbReference type="CDD" id="cd01644">
    <property type="entry name" value="RT_pepA17"/>
    <property type="match status" value="1"/>
</dbReference>
<evidence type="ECO:0000313" key="2">
    <source>
        <dbReference type="Proteomes" id="UP001153954"/>
    </source>
</evidence>
<gene>
    <name evidence="1" type="ORF">EEDITHA_LOCUS362</name>
</gene>
<evidence type="ECO:0008006" key="3">
    <source>
        <dbReference type="Google" id="ProtNLM"/>
    </source>
</evidence>
<dbReference type="InterPro" id="IPR043502">
    <property type="entry name" value="DNA/RNA_pol_sf"/>
</dbReference>
<dbReference type="Gene3D" id="3.10.10.10">
    <property type="entry name" value="HIV Type 1 Reverse Transcriptase, subunit A, domain 1"/>
    <property type="match status" value="1"/>
</dbReference>
<dbReference type="SUPFAM" id="SSF56672">
    <property type="entry name" value="DNA/RNA polymerases"/>
    <property type="match status" value="1"/>
</dbReference>
<dbReference type="Proteomes" id="UP001153954">
    <property type="component" value="Unassembled WGS sequence"/>
</dbReference>
<dbReference type="InterPro" id="IPR043128">
    <property type="entry name" value="Rev_trsase/Diguanyl_cyclase"/>
</dbReference>
<dbReference type="PANTHER" id="PTHR47331:SF1">
    <property type="entry name" value="GAG-LIKE PROTEIN"/>
    <property type="match status" value="1"/>
</dbReference>
<proteinExistence type="predicted"/>
<dbReference type="Pfam" id="PF05380">
    <property type="entry name" value="Peptidase_A17"/>
    <property type="match status" value="1"/>
</dbReference>
<sequence length="455" mass="52982">MRANSYINHITEVQLGLAKPSLDDLHEMVKKSFTVEFMGISGKPRQNADDLRALEHLEQTAKLIDGQWYVGLPWKDSFCKMPDSERTARIRLRNLERKMSCNTQYAQRYRDRIKHLLDNNFAKEIFDKTKVNKTWYLPHFGVDNPNKNKLRLVFDAAAKTHGVSLNDYLLTGPDLLMSLLGIMLRFREYEIAVVADIWDMFLKVKILPTDQDALRFLWRDSLSEPVRTYKMTSLIFGANCAPFIAQFIKNKNAMRYESSKPIAVQAIREQHYMDDYIDSQPNENTCIRLAHDIIHIHKQGSFEIRNWLSNSKTVLNNLPKQLLSTTAATVTIGMRHDDDEGERALGVIWYPDTDTLGFVTSFKRISKEIMDGTKWPTKRELLKVIMSLFDVYGFLSPFTINGKILLQETWKSNVDWDELITKNIHKKWCKWLTLLKSISSIRIPRCYQRVLHSIT</sequence>
<dbReference type="EMBL" id="CAKOGL010000001">
    <property type="protein sequence ID" value="CAH2083720.1"/>
    <property type="molecule type" value="Genomic_DNA"/>
</dbReference>
<comment type="caution">
    <text evidence="1">The sequence shown here is derived from an EMBL/GenBank/DDBJ whole genome shotgun (WGS) entry which is preliminary data.</text>
</comment>
<accession>A0AAU9TG04</accession>
<dbReference type="InterPro" id="IPR008042">
    <property type="entry name" value="Retrotrans_Pao"/>
</dbReference>
<dbReference type="PANTHER" id="PTHR47331">
    <property type="entry name" value="PHD-TYPE DOMAIN-CONTAINING PROTEIN"/>
    <property type="match status" value="1"/>
</dbReference>
<dbReference type="AlphaFoldDB" id="A0AAU9TG04"/>
<evidence type="ECO:0000313" key="1">
    <source>
        <dbReference type="EMBL" id="CAH2083720.1"/>
    </source>
</evidence>
<protein>
    <recommendedName>
        <fullName evidence="3">Reverse transcriptase domain-containing protein</fullName>
    </recommendedName>
</protein>